<gene>
    <name evidence="2" type="ORF">EF384_04825</name>
</gene>
<dbReference type="Gene3D" id="3.40.930.10">
    <property type="entry name" value="Mannitol-specific EII, Chain A"/>
    <property type="match status" value="1"/>
</dbReference>
<dbReference type="Pfam" id="PF00359">
    <property type="entry name" value="PTS_EIIA_2"/>
    <property type="match status" value="1"/>
</dbReference>
<dbReference type="AlphaFoldDB" id="A0A3N4GPX9"/>
<dbReference type="PROSITE" id="PS51094">
    <property type="entry name" value="PTS_EIIA_TYPE_2"/>
    <property type="match status" value="1"/>
</dbReference>
<dbReference type="CDD" id="cd00211">
    <property type="entry name" value="PTS_IIA_fru"/>
    <property type="match status" value="1"/>
</dbReference>
<feature type="domain" description="PTS EIIA type-2" evidence="1">
    <location>
        <begin position="6"/>
        <end position="160"/>
    </location>
</feature>
<evidence type="ECO:0000259" key="1">
    <source>
        <dbReference type="PROSITE" id="PS51094"/>
    </source>
</evidence>
<dbReference type="InterPro" id="IPR051541">
    <property type="entry name" value="PTS_SugarTrans_NitroReg"/>
</dbReference>
<keyword evidence="3" id="KW-1185">Reference proteome</keyword>
<organism evidence="2 3">
    <name type="scientific">Aerococcus agrisoli</name>
    <dbReference type="NCBI Taxonomy" id="2487350"/>
    <lineage>
        <taxon>Bacteria</taxon>
        <taxon>Bacillati</taxon>
        <taxon>Bacillota</taxon>
        <taxon>Bacilli</taxon>
        <taxon>Lactobacillales</taxon>
        <taxon>Aerococcaceae</taxon>
        <taxon>Aerococcus</taxon>
    </lineage>
</organism>
<proteinExistence type="predicted"/>
<sequence>MSHTDTSLINFENVYISQAETSEQVLIEIGQQLEQKGLVKEAFIDNILERERNYPTGLDLQVVNPKYGNIAVPHTEGEFVNTTQIIPVKLLQPVSFNNMIQPKMSLEVSILFMILNNDPEEQSQILAQIMDFINNLDEDEAIKMFESTTKELFYQIIEGKL</sequence>
<dbReference type="InterPro" id="IPR002178">
    <property type="entry name" value="PTS_EIIA_type-2_dom"/>
</dbReference>
<dbReference type="PANTHER" id="PTHR47738">
    <property type="entry name" value="PTS SYSTEM FRUCTOSE-LIKE EIIA COMPONENT-RELATED"/>
    <property type="match status" value="1"/>
</dbReference>
<evidence type="ECO:0000313" key="2">
    <source>
        <dbReference type="EMBL" id="RPA60670.1"/>
    </source>
</evidence>
<dbReference type="OrthoDB" id="370976at2"/>
<comment type="caution">
    <text evidence="2">The sequence shown here is derived from an EMBL/GenBank/DDBJ whole genome shotgun (WGS) entry which is preliminary data.</text>
</comment>
<protein>
    <submittedName>
        <fullName evidence="2">PTS sugar transporter subunit IIA</fullName>
    </submittedName>
</protein>
<reference evidence="2 3" key="1">
    <citation type="submission" date="2018-11" db="EMBL/GenBank/DDBJ databases">
        <title>Aerococcus sp. SJQ22, whole genome shotgun sequence.</title>
        <authorList>
            <person name="Sun L."/>
            <person name="Gao X."/>
            <person name="Chen W."/>
            <person name="Huang K."/>
        </authorList>
    </citation>
    <scope>NUCLEOTIDE SEQUENCE [LARGE SCALE GENOMIC DNA]</scope>
    <source>
        <strain evidence="2 3">SJQ22</strain>
    </source>
</reference>
<keyword evidence="2" id="KW-0762">Sugar transport</keyword>
<dbReference type="InterPro" id="IPR016152">
    <property type="entry name" value="PTrfase/Anion_transptr"/>
</dbReference>
<dbReference type="SUPFAM" id="SSF55804">
    <property type="entry name" value="Phoshotransferase/anion transport protein"/>
    <property type="match status" value="1"/>
</dbReference>
<name>A0A3N4GPX9_9LACT</name>
<dbReference type="Proteomes" id="UP000273977">
    <property type="component" value="Unassembled WGS sequence"/>
</dbReference>
<dbReference type="RefSeq" id="WP_123779850.1">
    <property type="nucleotide sequence ID" value="NZ_RKMG01000011.1"/>
</dbReference>
<accession>A0A3N4GPX9</accession>
<dbReference type="PANTHER" id="PTHR47738:SF3">
    <property type="entry name" value="PHOSPHOTRANSFERASE SYSTEM MANNITOL_FRUCTOSE-SPECIFIC IIA DOMAIN CONTAINING PROTEIN"/>
    <property type="match status" value="1"/>
</dbReference>
<dbReference type="EMBL" id="RKMG01000011">
    <property type="protein sequence ID" value="RPA60670.1"/>
    <property type="molecule type" value="Genomic_DNA"/>
</dbReference>
<evidence type="ECO:0000313" key="3">
    <source>
        <dbReference type="Proteomes" id="UP000273977"/>
    </source>
</evidence>
<keyword evidence="2" id="KW-0813">Transport</keyword>